<feature type="binding site" evidence="11">
    <location>
        <begin position="60"/>
        <end position="65"/>
    </location>
    <ligand>
        <name>ATP</name>
        <dbReference type="ChEBI" id="CHEBI:30616"/>
    </ligand>
</feature>
<evidence type="ECO:0000256" key="11">
    <source>
        <dbReference type="HAMAP-Rule" id="MF_00249"/>
    </source>
</evidence>
<dbReference type="GO" id="GO:0036402">
    <property type="term" value="F:proteasome-activating activity"/>
    <property type="evidence" value="ECO:0007669"/>
    <property type="project" value="UniProtKB-UniRule"/>
</dbReference>
<dbReference type="GO" id="GO:0016887">
    <property type="term" value="F:ATP hydrolysis activity"/>
    <property type="evidence" value="ECO:0007669"/>
    <property type="project" value="InterPro"/>
</dbReference>
<feature type="domain" description="Clp ATPase C-terminal" evidence="14">
    <location>
        <begin position="337"/>
        <end position="431"/>
    </location>
</feature>
<dbReference type="GO" id="GO:0043335">
    <property type="term" value="P:protein unfolding"/>
    <property type="evidence" value="ECO:0007669"/>
    <property type="project" value="UniProtKB-UniRule"/>
</dbReference>
<dbReference type="Gene3D" id="1.10.8.10">
    <property type="entry name" value="DNA helicase RuvA subunit, C-terminal domain"/>
    <property type="match status" value="1"/>
</dbReference>
<evidence type="ECO:0000256" key="9">
    <source>
        <dbReference type="ARBA" id="ARBA00070260"/>
    </source>
</evidence>
<dbReference type="PANTHER" id="PTHR48102:SF3">
    <property type="entry name" value="ATP-DEPENDENT PROTEASE ATPASE SUBUNIT HSLU"/>
    <property type="match status" value="1"/>
</dbReference>
<evidence type="ECO:0000256" key="8">
    <source>
        <dbReference type="ARBA" id="ARBA00064434"/>
    </source>
</evidence>
<feature type="binding site" evidence="11">
    <location>
        <position position="323"/>
    </location>
    <ligand>
        <name>ATP</name>
        <dbReference type="ChEBI" id="CHEBI:30616"/>
    </ligand>
</feature>
<dbReference type="NCBIfam" id="TIGR00390">
    <property type="entry name" value="hslU"/>
    <property type="match status" value="1"/>
</dbReference>
<protein>
    <recommendedName>
        <fullName evidence="9 11">ATP-dependent protease ATPase subunit HslU</fullName>
    </recommendedName>
    <alternativeName>
        <fullName evidence="10 11">Unfoldase HslU</fullName>
    </alternativeName>
</protein>
<dbReference type="FunFam" id="3.40.50.300:FF:000213">
    <property type="entry name" value="ATP-dependent protease ATPase subunit HslU"/>
    <property type="match status" value="1"/>
</dbReference>
<dbReference type="Pfam" id="PF00004">
    <property type="entry name" value="AAA"/>
    <property type="match status" value="1"/>
</dbReference>
<dbReference type="GO" id="GO:0009376">
    <property type="term" value="C:HslUV protease complex"/>
    <property type="evidence" value="ECO:0007669"/>
    <property type="project" value="UniProtKB-UniRule"/>
</dbReference>
<keyword evidence="12" id="KW-0175">Coiled coil</keyword>
<evidence type="ECO:0000256" key="12">
    <source>
        <dbReference type="SAM" id="Coils"/>
    </source>
</evidence>
<sequence>MHEMTPQEIVTELNTHIIGQNKAKRSVAIALRNRWRRMQLNETLRHEVTPKNILMIGPTGVGKTEIARRLAKLANAPFIKVEATKFTEVGYVGKEVDSIIRDLTDVAVKMIRLQSIEKNRYRAKKMAEERILDILIPTIKKNVGKTEIVDENTNTRQSFRKKLREGQLDNKEIEIELSAVTQMGIEIMAPPGMEEMTNQLQSLFQNLAGQKQKTRKIKIKEAFKLVIEEEATKLVNLEEIKEQAIEAVEQNGIVFIDEFDKICKRGSSSSGPDVSREGVQRDLLPLIEGCTISTKHGMVKTDHILFIASGAFQISNPSDLIPELQGRLPIRVELQALTTEDFVRILTEPNASLTEQYKALMATEGVIIEFTDDGIRKIAESAWQVNESTENIGARRLHTVLEILMEDIAFLASDCNGQTIKINAEYVKKHLIELVSEEDLSKFIL</sequence>
<keyword evidence="15" id="KW-0378">Hydrolase</keyword>
<dbReference type="GO" id="GO:0008233">
    <property type="term" value="F:peptidase activity"/>
    <property type="evidence" value="ECO:0007669"/>
    <property type="project" value="UniProtKB-KW"/>
</dbReference>
<evidence type="ECO:0000256" key="6">
    <source>
        <dbReference type="ARBA" id="ARBA00023186"/>
    </source>
</evidence>
<dbReference type="InterPro" id="IPR003959">
    <property type="entry name" value="ATPase_AAA_core"/>
</dbReference>
<dbReference type="InterPro" id="IPR027417">
    <property type="entry name" value="P-loop_NTPase"/>
</dbReference>
<feature type="binding site" evidence="11">
    <location>
        <position position="257"/>
    </location>
    <ligand>
        <name>ATP</name>
        <dbReference type="ChEBI" id="CHEBI:30616"/>
    </ligand>
</feature>
<dbReference type="SUPFAM" id="SSF52540">
    <property type="entry name" value="P-loop containing nucleoside triphosphate hydrolases"/>
    <property type="match status" value="1"/>
</dbReference>
<comment type="subcellular location">
    <subcellularLocation>
        <location evidence="1 11">Cytoplasm</location>
    </subcellularLocation>
</comment>
<evidence type="ECO:0000256" key="5">
    <source>
        <dbReference type="ARBA" id="ARBA00022840"/>
    </source>
</evidence>
<dbReference type="InterPro" id="IPR004491">
    <property type="entry name" value="HslU"/>
</dbReference>
<dbReference type="Proteomes" id="UP000242301">
    <property type="component" value="Unassembled WGS sequence"/>
</dbReference>
<dbReference type="InterPro" id="IPR019489">
    <property type="entry name" value="Clp_ATPase_C"/>
</dbReference>
<dbReference type="CDD" id="cd19498">
    <property type="entry name" value="RecA-like_HslU"/>
    <property type="match status" value="1"/>
</dbReference>
<evidence type="ECO:0000256" key="1">
    <source>
        <dbReference type="ARBA" id="ARBA00004496"/>
    </source>
</evidence>
<evidence type="ECO:0000256" key="10">
    <source>
        <dbReference type="ARBA" id="ARBA00082554"/>
    </source>
</evidence>
<dbReference type="STRING" id="1715285.SOFFGTOCOR_0271"/>
<evidence type="ECO:0000259" key="13">
    <source>
        <dbReference type="SMART" id="SM00382"/>
    </source>
</evidence>
<comment type="similarity">
    <text evidence="2 11">Belongs to the ClpX chaperone family. HslU subfamily.</text>
</comment>
<dbReference type="AlphaFoldDB" id="A0A0M6W7E7"/>
<dbReference type="HAMAP" id="MF_00249">
    <property type="entry name" value="HslU"/>
    <property type="match status" value="1"/>
</dbReference>
<gene>
    <name evidence="11 15" type="primary">hslU</name>
    <name evidence="15" type="ORF">SOFFGTOCOR_0271</name>
</gene>
<dbReference type="GO" id="GO:0005524">
    <property type="term" value="F:ATP binding"/>
    <property type="evidence" value="ECO:0007669"/>
    <property type="project" value="UniProtKB-UniRule"/>
</dbReference>
<evidence type="ECO:0000313" key="15">
    <source>
        <dbReference type="EMBL" id="CRK85700.1"/>
    </source>
</evidence>
<dbReference type="EMBL" id="CVRF01000002">
    <property type="protein sequence ID" value="CRK85700.1"/>
    <property type="molecule type" value="Genomic_DNA"/>
</dbReference>
<keyword evidence="4 11" id="KW-0547">Nucleotide-binding</keyword>
<evidence type="ECO:0000256" key="2">
    <source>
        <dbReference type="ARBA" id="ARBA00009771"/>
    </source>
</evidence>
<dbReference type="Gene3D" id="3.40.50.300">
    <property type="entry name" value="P-loop containing nucleotide triphosphate hydrolases"/>
    <property type="match status" value="2"/>
</dbReference>
<name>A0A0M6W7E7_9GAMM</name>
<dbReference type="InterPro" id="IPR050052">
    <property type="entry name" value="ATP-dep_Clp_protease_ClpX"/>
</dbReference>
<keyword evidence="3 11" id="KW-0963">Cytoplasm</keyword>
<keyword evidence="6 11" id="KW-0143">Chaperone</keyword>
<comment type="subunit">
    <text evidence="8 11">A double ring-shaped homohexamer of HslV is capped on each side by a ring-shaped HslU homohexamer. The assembly of the HslU/HslV complex is dependent on binding of ATP.</text>
</comment>
<dbReference type="SMART" id="SM00382">
    <property type="entry name" value="AAA"/>
    <property type="match status" value="1"/>
</dbReference>
<dbReference type="InterPro" id="IPR003593">
    <property type="entry name" value="AAA+_ATPase"/>
</dbReference>
<keyword evidence="16" id="KW-1185">Reference proteome</keyword>
<feature type="coiled-coil region" evidence="12">
    <location>
        <begin position="193"/>
        <end position="247"/>
    </location>
</feature>
<keyword evidence="5 11" id="KW-0067">ATP-binding</keyword>
<dbReference type="Pfam" id="PF07724">
    <property type="entry name" value="AAA_2"/>
    <property type="match status" value="1"/>
</dbReference>
<dbReference type="FunFam" id="3.40.50.300:FF:000220">
    <property type="entry name" value="ATP-dependent protease ATPase subunit HslU"/>
    <property type="match status" value="1"/>
</dbReference>
<dbReference type="PANTHER" id="PTHR48102">
    <property type="entry name" value="ATP-DEPENDENT CLP PROTEASE ATP-BINDING SUBUNIT CLPX-LIKE, MITOCHONDRIAL-RELATED"/>
    <property type="match status" value="1"/>
</dbReference>
<keyword evidence="15" id="KW-0645">Protease</keyword>
<dbReference type="SMART" id="SM01086">
    <property type="entry name" value="ClpB_D2-small"/>
    <property type="match status" value="1"/>
</dbReference>
<evidence type="ECO:0000313" key="16">
    <source>
        <dbReference type="Proteomes" id="UP000242301"/>
    </source>
</evidence>
<feature type="domain" description="AAA+ ATPase" evidence="13">
    <location>
        <begin position="49"/>
        <end position="334"/>
    </location>
</feature>
<evidence type="ECO:0000256" key="7">
    <source>
        <dbReference type="ARBA" id="ARBA00054052"/>
    </source>
</evidence>
<evidence type="ECO:0000256" key="3">
    <source>
        <dbReference type="ARBA" id="ARBA00022490"/>
    </source>
</evidence>
<dbReference type="Gene3D" id="1.10.8.60">
    <property type="match status" value="1"/>
</dbReference>
<feature type="binding site" evidence="11">
    <location>
        <position position="395"/>
    </location>
    <ligand>
        <name>ATP</name>
        <dbReference type="ChEBI" id="CHEBI:30616"/>
    </ligand>
</feature>
<evidence type="ECO:0000259" key="14">
    <source>
        <dbReference type="SMART" id="SM01086"/>
    </source>
</evidence>
<feature type="binding site" evidence="11">
    <location>
        <position position="18"/>
    </location>
    <ligand>
        <name>ATP</name>
        <dbReference type="ChEBI" id="CHEBI:30616"/>
    </ligand>
</feature>
<dbReference type="FunFam" id="1.10.8.60:FF:000027">
    <property type="entry name" value="ATP-dependent protease ATPase subunit HslU"/>
    <property type="match status" value="1"/>
</dbReference>
<reference evidence="16" key="1">
    <citation type="submission" date="2015-05" db="EMBL/GenBank/DDBJ databases">
        <authorList>
            <person name="Manzano-Marin A."/>
        </authorList>
    </citation>
    <scope>NUCLEOTIDE SEQUENCE [LARGE SCALE GENOMIC DNA]</scope>
    <source>
        <strain evidence="16">officinalis</strain>
    </source>
</reference>
<comment type="function">
    <text evidence="7 11">ATPase subunit of a proteasome-like degradation complex; this subunit has chaperone activity. The binding of ATP and its subsequent hydrolysis by HslU are essential for unfolding of protein substrates subsequently hydrolyzed by HslV. HslU recognizes the N-terminal part of its protein substrates and unfolds these before they are guided to HslV for hydrolysis.</text>
</comment>
<dbReference type="FunFam" id="1.10.8.10:FF:000028">
    <property type="entry name" value="ATP-dependent protease ATPase subunit HslU"/>
    <property type="match status" value="1"/>
</dbReference>
<dbReference type="NCBIfam" id="NF003544">
    <property type="entry name" value="PRK05201.1"/>
    <property type="match status" value="1"/>
</dbReference>
<organism evidence="15 16">
    <name type="scientific">Candidatus Providencia siddallii</name>
    <dbReference type="NCBI Taxonomy" id="1715285"/>
    <lineage>
        <taxon>Bacteria</taxon>
        <taxon>Pseudomonadati</taxon>
        <taxon>Pseudomonadota</taxon>
        <taxon>Gammaproteobacteria</taxon>
        <taxon>Enterobacterales</taxon>
        <taxon>Morganellaceae</taxon>
        <taxon>Providencia</taxon>
    </lineage>
</organism>
<accession>A0A0M6W7E7</accession>
<proteinExistence type="inferred from homology"/>
<evidence type="ECO:0000256" key="4">
    <source>
        <dbReference type="ARBA" id="ARBA00022741"/>
    </source>
</evidence>